<keyword evidence="1" id="KW-0812">Transmembrane</keyword>
<feature type="transmembrane region" description="Helical" evidence="1">
    <location>
        <begin position="109"/>
        <end position="127"/>
    </location>
</feature>
<protein>
    <submittedName>
        <fullName evidence="2">Uncharacterized protein</fullName>
    </submittedName>
</protein>
<feature type="transmembrane region" description="Helical" evidence="1">
    <location>
        <begin position="36"/>
        <end position="61"/>
    </location>
</feature>
<gene>
    <name evidence="2" type="ORF">AVDCRST_MAG96-3573</name>
</gene>
<evidence type="ECO:0000313" key="2">
    <source>
        <dbReference type="EMBL" id="CAA9531213.1"/>
    </source>
</evidence>
<feature type="transmembrane region" description="Helical" evidence="1">
    <location>
        <begin position="6"/>
        <end position="24"/>
    </location>
</feature>
<accession>A0A6J4TT05</accession>
<keyword evidence="1" id="KW-1133">Transmembrane helix</keyword>
<reference evidence="2" key="1">
    <citation type="submission" date="2020-02" db="EMBL/GenBank/DDBJ databases">
        <authorList>
            <person name="Meier V. D."/>
        </authorList>
    </citation>
    <scope>NUCLEOTIDE SEQUENCE</scope>
    <source>
        <strain evidence="2">AVDCRST_MAG96</strain>
    </source>
</reference>
<feature type="transmembrane region" description="Helical" evidence="1">
    <location>
        <begin position="133"/>
        <end position="157"/>
    </location>
</feature>
<keyword evidence="1" id="KW-0472">Membrane</keyword>
<dbReference type="AlphaFoldDB" id="A0A6J4TT05"/>
<feature type="transmembrane region" description="Helical" evidence="1">
    <location>
        <begin position="73"/>
        <end position="97"/>
    </location>
</feature>
<name>A0A6J4TT05_9BACT</name>
<dbReference type="EMBL" id="CADCVN010001398">
    <property type="protein sequence ID" value="CAA9531213.1"/>
    <property type="molecule type" value="Genomic_DNA"/>
</dbReference>
<organism evidence="2">
    <name type="scientific">uncultured Segetibacter sp</name>
    <dbReference type="NCBI Taxonomy" id="481133"/>
    <lineage>
        <taxon>Bacteria</taxon>
        <taxon>Pseudomonadati</taxon>
        <taxon>Bacteroidota</taxon>
        <taxon>Chitinophagia</taxon>
        <taxon>Chitinophagales</taxon>
        <taxon>Chitinophagaceae</taxon>
        <taxon>Segetibacter</taxon>
        <taxon>environmental samples</taxon>
    </lineage>
</organism>
<sequence length="173" mass="19135">MNHAIIDASLLVAAFITAVLITRFSKKRKTGAISSFFLLFSPLIIFVNMFAHTIAVSIVNYKRYVAGTFQYNFSFYSLLLFGIVFMMVSGINISCAYKRIKGDMSQKSGILWLNGGTAILFLPLMPINPIALLPVIASVISSATLLLMKSFTATLIYDRNDKAFLGRRSEVSV</sequence>
<evidence type="ECO:0000256" key="1">
    <source>
        <dbReference type="SAM" id="Phobius"/>
    </source>
</evidence>
<proteinExistence type="predicted"/>